<organism evidence="5">
    <name type="scientific">marine sediment metagenome</name>
    <dbReference type="NCBI Taxonomy" id="412755"/>
    <lineage>
        <taxon>unclassified sequences</taxon>
        <taxon>metagenomes</taxon>
        <taxon>ecological metagenomes</taxon>
    </lineage>
</organism>
<dbReference type="Pfam" id="PF02080">
    <property type="entry name" value="TrkA_C"/>
    <property type="match status" value="1"/>
</dbReference>
<dbReference type="PROSITE" id="PS51202">
    <property type="entry name" value="RCK_C"/>
    <property type="match status" value="1"/>
</dbReference>
<dbReference type="InterPro" id="IPR003148">
    <property type="entry name" value="RCK_N"/>
</dbReference>
<protein>
    <submittedName>
        <fullName evidence="5">Uncharacterized protein</fullName>
    </submittedName>
</protein>
<comment type="caution">
    <text evidence="5">The sequence shown here is derived from an EMBL/GenBank/DDBJ whole genome shotgun (WGS) entry which is preliminary data.</text>
</comment>
<gene>
    <name evidence="5" type="ORF">S03H2_66736</name>
</gene>
<evidence type="ECO:0000259" key="3">
    <source>
        <dbReference type="PROSITE" id="PS51201"/>
    </source>
</evidence>
<keyword evidence="2" id="KW-0406">Ion transport</keyword>
<accession>X1JY20</accession>
<dbReference type="SUPFAM" id="SSF116726">
    <property type="entry name" value="TrkA C-terminal domain-like"/>
    <property type="match status" value="1"/>
</dbReference>
<dbReference type="EMBL" id="BARU01043606">
    <property type="protein sequence ID" value="GAH83154.1"/>
    <property type="molecule type" value="Genomic_DNA"/>
</dbReference>
<dbReference type="InterPro" id="IPR036291">
    <property type="entry name" value="NAD(P)-bd_dom_sf"/>
</dbReference>
<sequence>MFIAVTGDDEDNLVACQVAKHKFNVSRTIARISNPKNETIFKTLGIDVTVSSTNIILEHIEEEVPTHPMTHLLDIRDKGLEIVEVKIPPHSTTIGKAVKKLKLPKGSVLSLIIRSQKKPIVPTASTVLQAEDQIIAVTTPESEEALRTALRGS</sequence>
<dbReference type="Pfam" id="PF02254">
    <property type="entry name" value="TrkA_N"/>
    <property type="match status" value="1"/>
</dbReference>
<name>X1JY20_9ZZZZ</name>
<reference evidence="5" key="1">
    <citation type="journal article" date="2014" name="Front. Microbiol.">
        <title>High frequency of phylogenetically diverse reductive dehalogenase-homologous genes in deep subseafloor sedimentary metagenomes.</title>
        <authorList>
            <person name="Kawai M."/>
            <person name="Futagami T."/>
            <person name="Toyoda A."/>
            <person name="Takaki Y."/>
            <person name="Nishi S."/>
            <person name="Hori S."/>
            <person name="Arai W."/>
            <person name="Tsubouchi T."/>
            <person name="Morono Y."/>
            <person name="Uchiyama I."/>
            <person name="Ito T."/>
            <person name="Fujiyama A."/>
            <person name="Inagaki F."/>
            <person name="Takami H."/>
        </authorList>
    </citation>
    <scope>NUCLEOTIDE SEQUENCE</scope>
    <source>
        <strain evidence="5">Expedition CK06-06</strain>
    </source>
</reference>
<dbReference type="SUPFAM" id="SSF51735">
    <property type="entry name" value="NAD(P)-binding Rossmann-fold domains"/>
    <property type="match status" value="1"/>
</dbReference>
<dbReference type="PANTHER" id="PTHR43833:SF5">
    <property type="entry name" value="TRK SYSTEM POTASSIUM UPTAKE PROTEIN TRKA"/>
    <property type="match status" value="1"/>
</dbReference>
<dbReference type="GO" id="GO:0008324">
    <property type="term" value="F:monoatomic cation transmembrane transporter activity"/>
    <property type="evidence" value="ECO:0007669"/>
    <property type="project" value="InterPro"/>
</dbReference>
<dbReference type="AlphaFoldDB" id="X1JY20"/>
<dbReference type="InterPro" id="IPR006037">
    <property type="entry name" value="RCK_C"/>
</dbReference>
<keyword evidence="1" id="KW-0813">Transport</keyword>
<feature type="domain" description="RCK C-terminal" evidence="4">
    <location>
        <begin position="70"/>
        <end position="152"/>
    </location>
</feature>
<feature type="domain" description="RCK N-terminal" evidence="3">
    <location>
        <begin position="1"/>
        <end position="52"/>
    </location>
</feature>
<dbReference type="Gene3D" id="3.40.50.720">
    <property type="entry name" value="NAD(P)-binding Rossmann-like Domain"/>
    <property type="match status" value="1"/>
</dbReference>
<dbReference type="PANTHER" id="PTHR43833">
    <property type="entry name" value="POTASSIUM CHANNEL PROTEIN 2-RELATED-RELATED"/>
    <property type="match status" value="1"/>
</dbReference>
<dbReference type="PROSITE" id="PS51201">
    <property type="entry name" value="RCK_N"/>
    <property type="match status" value="1"/>
</dbReference>
<evidence type="ECO:0000256" key="2">
    <source>
        <dbReference type="ARBA" id="ARBA00023065"/>
    </source>
</evidence>
<dbReference type="GO" id="GO:0006813">
    <property type="term" value="P:potassium ion transport"/>
    <property type="evidence" value="ECO:0007669"/>
    <property type="project" value="InterPro"/>
</dbReference>
<dbReference type="InterPro" id="IPR036721">
    <property type="entry name" value="RCK_C_sf"/>
</dbReference>
<evidence type="ECO:0000256" key="1">
    <source>
        <dbReference type="ARBA" id="ARBA00022448"/>
    </source>
</evidence>
<dbReference type="InterPro" id="IPR050721">
    <property type="entry name" value="Trk_Ktr_HKT_K-transport"/>
</dbReference>
<evidence type="ECO:0000313" key="5">
    <source>
        <dbReference type="EMBL" id="GAH83154.1"/>
    </source>
</evidence>
<evidence type="ECO:0000259" key="4">
    <source>
        <dbReference type="PROSITE" id="PS51202"/>
    </source>
</evidence>
<proteinExistence type="predicted"/>
<dbReference type="Gene3D" id="3.30.70.1450">
    <property type="entry name" value="Regulator of K+ conductance, C-terminal domain"/>
    <property type="match status" value="1"/>
</dbReference>